<comment type="similarity">
    <text evidence="6">Belongs to the XRCC4-XLF family. XLF subfamily.</text>
</comment>
<gene>
    <name evidence="11" type="ORF">LTR84_006332</name>
</gene>
<dbReference type="PANTHER" id="PTHR32235:SF1">
    <property type="entry name" value="NON-HOMOLOGOUS END-JOINING FACTOR 1"/>
    <property type="match status" value="1"/>
</dbReference>
<dbReference type="InterPro" id="IPR053829">
    <property type="entry name" value="XLF-like_CC"/>
</dbReference>
<feature type="compositionally biased region" description="Acidic residues" evidence="8">
    <location>
        <begin position="297"/>
        <end position="308"/>
    </location>
</feature>
<sequence>MGTTNEEGWQELRLPSREECPKLFYSFHTSKDAFSLLLTDLIAIWDCSLDKYDILAEAARQDASIDPSESARQFGLLLSKLRESLQHEKGQNVLARDSNHLSRNLLLRTKIDLPRPLKPLTWIFRLEQKNASQLAEQLLRPSLHEVSVSEDKITSLLHTIKEKDHVISRLLDRIKTSGIDLGLDFPSFAIASSRKGGQLSVADAKRHVPGMAEFDHKSWIKQFSNDDGYEGADRTGLKNLVKGCEKCFVHTREQHEDWLSGLTTSDNKRAILVGGINAESGLDRGGVVTLSSKWEETPTESDNDDDDFERQPTPPKLHPKDANKQGTRSSAQSGDTEAESDDDIPKKKTTTKLGILGRRNATKAYGDSKANPRSSPVILRRSASPPLPSREASGTATESDSEVGSHPHRKGYRRPLKGPPKQKSRLGGLKKPSDKKSSPSSPSEDEGYAPPKTNEQQKSSQVRETSDPDSPPAPSSNHRRPGQVNKTKEPPPSRSPSSTPEADDLEGSSPPQTRGSQKRQPPPKAQSPPAPRRLGRLGGLGGGRKGKPSAASSSSSPQPSSSRKKASGKPTPDVEMTDEDTPSPSPSPSPSSKPTTRQHTNHTSSSPSTKKSSPSTSKAKSTAKQQETEAEEQPPEQEETDEAKANRRREELKRSIASGAGVRKKRRF</sequence>
<keyword evidence="2" id="KW-0227">DNA damage</keyword>
<dbReference type="InterPro" id="IPR052287">
    <property type="entry name" value="NHEJ_factor"/>
</dbReference>
<evidence type="ECO:0000259" key="10">
    <source>
        <dbReference type="Pfam" id="PF21928"/>
    </source>
</evidence>
<reference evidence="11 12" key="1">
    <citation type="submission" date="2023-08" db="EMBL/GenBank/DDBJ databases">
        <title>Black Yeasts Isolated from many extreme environments.</title>
        <authorList>
            <person name="Coleine C."/>
            <person name="Stajich J.E."/>
            <person name="Selbmann L."/>
        </authorList>
    </citation>
    <scope>NUCLEOTIDE SEQUENCE [LARGE SCALE GENOMIC DNA]</scope>
    <source>
        <strain evidence="11 12">CCFEE 5792</strain>
    </source>
</reference>
<evidence type="ECO:0000256" key="1">
    <source>
        <dbReference type="ARBA" id="ARBA00004123"/>
    </source>
</evidence>
<evidence type="ECO:0000256" key="3">
    <source>
        <dbReference type="ARBA" id="ARBA00023125"/>
    </source>
</evidence>
<feature type="compositionally biased region" description="Pro residues" evidence="8">
    <location>
        <begin position="520"/>
        <end position="531"/>
    </location>
</feature>
<feature type="compositionally biased region" description="Low complexity" evidence="8">
    <location>
        <begin position="603"/>
        <end position="625"/>
    </location>
</feature>
<dbReference type="GO" id="GO:0006303">
    <property type="term" value="P:double-strand break repair via nonhomologous end joining"/>
    <property type="evidence" value="ECO:0007669"/>
    <property type="project" value="UniProtKB-ARBA"/>
</dbReference>
<dbReference type="Pfam" id="PF21928">
    <property type="entry name" value="XLF_CC"/>
    <property type="match status" value="1"/>
</dbReference>
<dbReference type="PANTHER" id="PTHR32235">
    <property type="entry name" value="NON-HOMOLOGOUS END-JOINING FACTOR 1"/>
    <property type="match status" value="1"/>
</dbReference>
<dbReference type="AlphaFoldDB" id="A0AAV9N184"/>
<feature type="compositionally biased region" description="Polar residues" evidence="8">
    <location>
        <begin position="324"/>
        <end position="335"/>
    </location>
</feature>
<dbReference type="EMBL" id="JAVRRD010000024">
    <property type="protein sequence ID" value="KAK5047667.1"/>
    <property type="molecule type" value="Genomic_DNA"/>
</dbReference>
<keyword evidence="4" id="KW-0234">DNA repair</keyword>
<feature type="domain" description="XLF-like coiled-coil region" evidence="10">
    <location>
        <begin position="131"/>
        <end position="182"/>
    </location>
</feature>
<dbReference type="InterPro" id="IPR015381">
    <property type="entry name" value="XLF-like_N"/>
</dbReference>
<name>A0AAV9N184_9EURO</name>
<dbReference type="CDD" id="cd22285">
    <property type="entry name" value="HD_XLF_N"/>
    <property type="match status" value="1"/>
</dbReference>
<comment type="subcellular location">
    <subcellularLocation>
        <location evidence="1">Nucleus</location>
    </subcellularLocation>
</comment>
<evidence type="ECO:0000256" key="5">
    <source>
        <dbReference type="ARBA" id="ARBA00023242"/>
    </source>
</evidence>
<evidence type="ECO:0000259" key="9">
    <source>
        <dbReference type="Pfam" id="PF09302"/>
    </source>
</evidence>
<protein>
    <recommendedName>
        <fullName evidence="7">Non-homologous end-joining factor 1</fullName>
    </recommendedName>
</protein>
<dbReference type="GeneID" id="89974504"/>
<evidence type="ECO:0000256" key="8">
    <source>
        <dbReference type="SAM" id="MobiDB-lite"/>
    </source>
</evidence>
<evidence type="ECO:0000256" key="6">
    <source>
        <dbReference type="ARBA" id="ARBA00025747"/>
    </source>
</evidence>
<feature type="region of interest" description="Disordered" evidence="8">
    <location>
        <begin position="291"/>
        <end position="668"/>
    </location>
</feature>
<evidence type="ECO:0000313" key="11">
    <source>
        <dbReference type="EMBL" id="KAK5047667.1"/>
    </source>
</evidence>
<dbReference type="RefSeq" id="XP_064703194.1">
    <property type="nucleotide sequence ID" value="XM_064849893.1"/>
</dbReference>
<evidence type="ECO:0000313" key="12">
    <source>
        <dbReference type="Proteomes" id="UP001358417"/>
    </source>
</evidence>
<keyword evidence="3" id="KW-0238">DNA-binding</keyword>
<keyword evidence="5" id="KW-0539">Nucleus</keyword>
<evidence type="ECO:0000256" key="2">
    <source>
        <dbReference type="ARBA" id="ARBA00022763"/>
    </source>
</evidence>
<evidence type="ECO:0000256" key="4">
    <source>
        <dbReference type="ARBA" id="ARBA00023204"/>
    </source>
</evidence>
<feature type="compositionally biased region" description="Basic and acidic residues" evidence="8">
    <location>
        <begin position="642"/>
        <end position="654"/>
    </location>
</feature>
<dbReference type="GO" id="GO:0045027">
    <property type="term" value="F:DNA end binding"/>
    <property type="evidence" value="ECO:0007669"/>
    <property type="project" value="TreeGrafter"/>
</dbReference>
<dbReference type="Proteomes" id="UP001358417">
    <property type="component" value="Unassembled WGS sequence"/>
</dbReference>
<feature type="domain" description="XLF-like N-terminal" evidence="9">
    <location>
        <begin position="9"/>
        <end position="128"/>
    </location>
</feature>
<evidence type="ECO:0000256" key="7">
    <source>
        <dbReference type="ARBA" id="ARBA00044529"/>
    </source>
</evidence>
<dbReference type="InterPro" id="IPR038051">
    <property type="entry name" value="XRCC4-like_N_sf"/>
</dbReference>
<comment type="caution">
    <text evidence="11">The sequence shown here is derived from an EMBL/GenBank/DDBJ whole genome shotgun (WGS) entry which is preliminary data.</text>
</comment>
<keyword evidence="12" id="KW-1185">Reference proteome</keyword>
<feature type="compositionally biased region" description="Polar residues" evidence="8">
    <location>
        <begin position="453"/>
        <end position="463"/>
    </location>
</feature>
<accession>A0AAV9N184</accession>
<feature type="compositionally biased region" description="Basic residues" evidence="8">
    <location>
        <begin position="406"/>
        <end position="424"/>
    </location>
</feature>
<dbReference type="Pfam" id="PF09302">
    <property type="entry name" value="XLF"/>
    <property type="match status" value="1"/>
</dbReference>
<dbReference type="Gene3D" id="2.170.210.10">
    <property type="entry name" value="DNA double-strand break repair and VJ recombination XRCC4, N-terminal"/>
    <property type="match status" value="1"/>
</dbReference>
<organism evidence="11 12">
    <name type="scientific">Exophiala bonariae</name>
    <dbReference type="NCBI Taxonomy" id="1690606"/>
    <lineage>
        <taxon>Eukaryota</taxon>
        <taxon>Fungi</taxon>
        <taxon>Dikarya</taxon>
        <taxon>Ascomycota</taxon>
        <taxon>Pezizomycotina</taxon>
        <taxon>Eurotiomycetes</taxon>
        <taxon>Chaetothyriomycetidae</taxon>
        <taxon>Chaetothyriales</taxon>
        <taxon>Herpotrichiellaceae</taxon>
        <taxon>Exophiala</taxon>
    </lineage>
</organism>
<dbReference type="GO" id="GO:0032807">
    <property type="term" value="C:DNA ligase IV complex"/>
    <property type="evidence" value="ECO:0007669"/>
    <property type="project" value="TreeGrafter"/>
</dbReference>
<feature type="compositionally biased region" description="Low complexity" evidence="8">
    <location>
        <begin position="548"/>
        <end position="561"/>
    </location>
</feature>
<feature type="compositionally biased region" description="Acidic residues" evidence="8">
    <location>
        <begin position="628"/>
        <end position="641"/>
    </location>
</feature>
<proteinExistence type="inferred from homology"/>